<protein>
    <submittedName>
        <fullName evidence="3">Uncharacterized protein</fullName>
    </submittedName>
</protein>
<evidence type="ECO:0000313" key="4">
    <source>
        <dbReference type="Proteomes" id="UP000265520"/>
    </source>
</evidence>
<gene>
    <name evidence="3" type="ORF">A2U01_0000928</name>
</gene>
<dbReference type="Proteomes" id="UP000265520">
    <property type="component" value="Unassembled WGS sequence"/>
</dbReference>
<dbReference type="EMBL" id="LXQA010000752">
    <property type="protein sequence ID" value="MCH80165.1"/>
    <property type="molecule type" value="Genomic_DNA"/>
</dbReference>
<reference evidence="3 4" key="1">
    <citation type="journal article" date="2018" name="Front. Plant Sci.">
        <title>Red Clover (Trifolium pratense) and Zigzag Clover (T. medium) - A Picture of Genomic Similarities and Differences.</title>
        <authorList>
            <person name="Dluhosova J."/>
            <person name="Istvanek J."/>
            <person name="Nedelnik J."/>
            <person name="Repkova J."/>
        </authorList>
    </citation>
    <scope>NUCLEOTIDE SEQUENCE [LARGE SCALE GENOMIC DNA]</scope>
    <source>
        <strain evidence="4">cv. 10/8</strain>
        <tissue evidence="3">Leaf</tissue>
    </source>
</reference>
<name>A0A392LYZ5_9FABA</name>
<evidence type="ECO:0000256" key="1">
    <source>
        <dbReference type="SAM" id="MobiDB-lite"/>
    </source>
</evidence>
<accession>A0A392LYZ5</accession>
<keyword evidence="2" id="KW-1133">Transmembrane helix</keyword>
<evidence type="ECO:0000313" key="3">
    <source>
        <dbReference type="EMBL" id="MCH80165.1"/>
    </source>
</evidence>
<feature type="region of interest" description="Disordered" evidence="1">
    <location>
        <begin position="173"/>
        <end position="194"/>
    </location>
</feature>
<sequence length="464" mass="51942">MIPAVLVPVMVGLWRYLFWELDSRISKIRSGTLGQDSLAGGEERAIVRERARGSPRLPWPVVPFSIPAFVRGFPRRVVRFPRPVVLRPRMEYCISHLPLFVLNAALEQVPFHIIGRVDLDRFFVEPFDVFTKRFIFTLYNSFQGCFRFWLCSGSSEVNLELVFQAAPRGDRLSRQSFVPGEGSLPQGGREEPALDGSSNLTIVQVDFEILNVLVRVCQPVVRVELGWLLEPCREWYPHDVTGERTAEIVIIIPNLGARRRVIVVPRRCRATIPSVVTTLPVARRCAMLHHQPCPHGEECGLASCFDVEADEAVPEPGASGECCHDEEEVSQTCDVSARENCSSEDADSSPARRFGDIVVAVALRQNHDIVFFFGEGRCLFSISGIAGVVCWYFFLIISRRREDGVVFPRGRAVDGVLMVVDTVDGQRTSLSSNQSTGGGVVPEDTQMPKSAQRAEIQFKRRVQE</sequence>
<dbReference type="AlphaFoldDB" id="A0A392LYZ5"/>
<comment type="caution">
    <text evidence="3">The sequence shown here is derived from an EMBL/GenBank/DDBJ whole genome shotgun (WGS) entry which is preliminary data.</text>
</comment>
<keyword evidence="4" id="KW-1185">Reference proteome</keyword>
<feature type="transmembrane region" description="Helical" evidence="2">
    <location>
        <begin position="379"/>
        <end position="397"/>
    </location>
</feature>
<organism evidence="3 4">
    <name type="scientific">Trifolium medium</name>
    <dbReference type="NCBI Taxonomy" id="97028"/>
    <lineage>
        <taxon>Eukaryota</taxon>
        <taxon>Viridiplantae</taxon>
        <taxon>Streptophyta</taxon>
        <taxon>Embryophyta</taxon>
        <taxon>Tracheophyta</taxon>
        <taxon>Spermatophyta</taxon>
        <taxon>Magnoliopsida</taxon>
        <taxon>eudicotyledons</taxon>
        <taxon>Gunneridae</taxon>
        <taxon>Pentapetalae</taxon>
        <taxon>rosids</taxon>
        <taxon>fabids</taxon>
        <taxon>Fabales</taxon>
        <taxon>Fabaceae</taxon>
        <taxon>Papilionoideae</taxon>
        <taxon>50 kb inversion clade</taxon>
        <taxon>NPAAA clade</taxon>
        <taxon>Hologalegina</taxon>
        <taxon>IRL clade</taxon>
        <taxon>Trifolieae</taxon>
        <taxon>Trifolium</taxon>
    </lineage>
</organism>
<keyword evidence="2" id="KW-0812">Transmembrane</keyword>
<proteinExistence type="predicted"/>
<evidence type="ECO:0000256" key="2">
    <source>
        <dbReference type="SAM" id="Phobius"/>
    </source>
</evidence>
<feature type="region of interest" description="Disordered" evidence="1">
    <location>
        <begin position="428"/>
        <end position="455"/>
    </location>
</feature>
<keyword evidence="2" id="KW-0472">Membrane</keyword>